<evidence type="ECO:0008006" key="8">
    <source>
        <dbReference type="Google" id="ProtNLM"/>
    </source>
</evidence>
<dbReference type="FunFam" id="3.40.50.720:FF:000209">
    <property type="entry name" value="Polyketide synthase Pks12"/>
    <property type="match status" value="1"/>
</dbReference>
<dbReference type="InterPro" id="IPR020843">
    <property type="entry name" value="ER"/>
</dbReference>
<dbReference type="InterPro" id="IPR036736">
    <property type="entry name" value="ACP-like_sf"/>
</dbReference>
<keyword evidence="1" id="KW-0596">Phosphopantetheine</keyword>
<accession>A0A7R9M846</accession>
<protein>
    <recommendedName>
        <fullName evidence="8">Carrier domain-containing protein</fullName>
    </recommendedName>
</protein>
<keyword evidence="2" id="KW-0597">Phosphoprotein</keyword>
<evidence type="ECO:0000313" key="6">
    <source>
        <dbReference type="EMBL" id="CAD7655349.1"/>
    </source>
</evidence>
<name>A0A7R9M846_9ACAR</name>
<dbReference type="EMBL" id="OC924172">
    <property type="protein sequence ID" value="CAD7655349.1"/>
    <property type="molecule type" value="Genomic_DNA"/>
</dbReference>
<dbReference type="SUPFAM" id="SSF51735">
    <property type="entry name" value="NAD(P)-binding Rossmann-fold domains"/>
    <property type="match status" value="2"/>
</dbReference>
<evidence type="ECO:0000256" key="1">
    <source>
        <dbReference type="ARBA" id="ARBA00022450"/>
    </source>
</evidence>
<dbReference type="InterPro" id="IPR013968">
    <property type="entry name" value="PKS_KR"/>
</dbReference>
<keyword evidence="7" id="KW-1185">Reference proteome</keyword>
<dbReference type="InterPro" id="IPR036291">
    <property type="entry name" value="NAD(P)-bd_dom_sf"/>
</dbReference>
<dbReference type="PANTHER" id="PTHR43775">
    <property type="entry name" value="FATTY ACID SYNTHASE"/>
    <property type="match status" value="1"/>
</dbReference>
<dbReference type="InterPro" id="IPR057326">
    <property type="entry name" value="KR_dom"/>
</dbReference>
<proteinExistence type="predicted"/>
<reference evidence="6" key="1">
    <citation type="submission" date="2020-11" db="EMBL/GenBank/DDBJ databases">
        <authorList>
            <person name="Tran Van P."/>
        </authorList>
    </citation>
    <scope>NUCLEOTIDE SEQUENCE</scope>
</reference>
<evidence type="ECO:0000256" key="3">
    <source>
        <dbReference type="ARBA" id="ARBA00022679"/>
    </source>
</evidence>
<dbReference type="GO" id="GO:0016491">
    <property type="term" value="F:oxidoreductase activity"/>
    <property type="evidence" value="ECO:0007669"/>
    <property type="project" value="InterPro"/>
</dbReference>
<dbReference type="SMART" id="SM00829">
    <property type="entry name" value="PKS_ER"/>
    <property type="match status" value="1"/>
</dbReference>
<dbReference type="Gene3D" id="3.40.50.720">
    <property type="entry name" value="NAD(P)-binding Rossmann-like Domain"/>
    <property type="match status" value="1"/>
</dbReference>
<keyword evidence="3" id="KW-0808">Transferase</keyword>
<organism evidence="6">
    <name type="scientific">Oppiella nova</name>
    <dbReference type="NCBI Taxonomy" id="334625"/>
    <lineage>
        <taxon>Eukaryota</taxon>
        <taxon>Metazoa</taxon>
        <taxon>Ecdysozoa</taxon>
        <taxon>Arthropoda</taxon>
        <taxon>Chelicerata</taxon>
        <taxon>Arachnida</taxon>
        <taxon>Acari</taxon>
        <taxon>Acariformes</taxon>
        <taxon>Sarcoptiformes</taxon>
        <taxon>Oribatida</taxon>
        <taxon>Brachypylina</taxon>
        <taxon>Oppioidea</taxon>
        <taxon>Oppiidae</taxon>
        <taxon>Oppiella</taxon>
    </lineage>
</organism>
<dbReference type="SMART" id="SM00822">
    <property type="entry name" value="PKS_KR"/>
    <property type="match status" value="1"/>
</dbReference>
<dbReference type="AlphaFoldDB" id="A0A7R9M846"/>
<feature type="domain" description="Ketoreductase" evidence="4">
    <location>
        <begin position="278"/>
        <end position="405"/>
    </location>
</feature>
<dbReference type="Gene3D" id="3.90.180.10">
    <property type="entry name" value="Medium-chain alcohol dehydrogenases, catalytic domain"/>
    <property type="match status" value="1"/>
</dbReference>
<dbReference type="PANTHER" id="PTHR43775:SF37">
    <property type="entry name" value="SI:DKEY-61P9.11"/>
    <property type="match status" value="1"/>
</dbReference>
<gene>
    <name evidence="6" type="ORF">ONB1V03_LOCUS11992</name>
</gene>
<dbReference type="InterPro" id="IPR050091">
    <property type="entry name" value="PKS_NRPS_Biosynth_Enz"/>
</dbReference>
<dbReference type="InterPro" id="IPR013149">
    <property type="entry name" value="ADH-like_C"/>
</dbReference>
<dbReference type="InterPro" id="IPR029058">
    <property type="entry name" value="AB_hydrolase_fold"/>
</dbReference>
<evidence type="ECO:0000313" key="7">
    <source>
        <dbReference type="Proteomes" id="UP000728032"/>
    </source>
</evidence>
<evidence type="ECO:0000259" key="4">
    <source>
        <dbReference type="SMART" id="SM00822"/>
    </source>
</evidence>
<dbReference type="OrthoDB" id="3509362at2759"/>
<dbReference type="SUPFAM" id="SSF53474">
    <property type="entry name" value="alpha/beta-Hydrolases"/>
    <property type="match status" value="1"/>
</dbReference>
<dbReference type="Pfam" id="PF00107">
    <property type="entry name" value="ADH_zinc_N"/>
    <property type="match status" value="1"/>
</dbReference>
<dbReference type="Gene3D" id="1.10.1200.10">
    <property type="entry name" value="ACP-like"/>
    <property type="match status" value="1"/>
</dbReference>
<dbReference type="Gene3D" id="3.40.50.1820">
    <property type="entry name" value="alpha/beta hydrolase"/>
    <property type="match status" value="1"/>
</dbReference>
<dbReference type="SUPFAM" id="SSF47336">
    <property type="entry name" value="ACP-like"/>
    <property type="match status" value="1"/>
</dbReference>
<feature type="domain" description="Enoyl reductase (ER)" evidence="5">
    <location>
        <begin position="1"/>
        <end position="245"/>
    </location>
</feature>
<dbReference type="EMBL" id="CAJPVJ010009347">
    <property type="protein sequence ID" value="CAG2172536.1"/>
    <property type="molecule type" value="Genomic_DNA"/>
</dbReference>
<dbReference type="GO" id="GO:0004312">
    <property type="term" value="F:fatty acid synthase activity"/>
    <property type="evidence" value="ECO:0007669"/>
    <property type="project" value="TreeGrafter"/>
</dbReference>
<evidence type="ECO:0000259" key="5">
    <source>
        <dbReference type="SMART" id="SM00829"/>
    </source>
</evidence>
<evidence type="ECO:0000256" key="2">
    <source>
        <dbReference type="ARBA" id="ARBA00022553"/>
    </source>
</evidence>
<dbReference type="Proteomes" id="UP000728032">
    <property type="component" value="Unassembled WGS sequence"/>
</dbReference>
<dbReference type="CDD" id="cd05195">
    <property type="entry name" value="enoyl_red"/>
    <property type="match status" value="1"/>
</dbReference>
<dbReference type="Pfam" id="PF08659">
    <property type="entry name" value="KR"/>
    <property type="match status" value="1"/>
</dbReference>
<dbReference type="GO" id="GO:0006633">
    <property type="term" value="P:fatty acid biosynthetic process"/>
    <property type="evidence" value="ECO:0007669"/>
    <property type="project" value="TreeGrafter"/>
</dbReference>
<sequence length="836" mass="94376">TGERVMGLDVGRTFATSLNATLSGMTKIPDHWSMADASTIINTYSTLWYGLIKRANLKKGESILIHSAAGGIGQSAINIAKHYECDIYVTVGTEEKKQFLMKEYNIPENRIMNSRDIVFKNKIRELTDGKGVDIVINSLAGEKLDASYECLANCGRFIEIGKFDMFQNRKLGMFDFLRDIQFIGVGLDAACMKNPNFLPDFYVWMHKNCTNGCVKPYNYTLYNASDADKALRFMTTGKHIGKVVLKMRDEETDKRSPKLIKPAPYIQTTVKTFFNPSKVYIITGGLGGFGTQQLIKEAQELGPIGGVFHLALELNDCLIEKLTFDKFCSSIDTKHKIFANLDQLTRKLDYKLDYFVVFSSVACGKGNGGQSNYSFGNSMCERICEQRRRDGLHGLAIQYGPIGDVGVFADSDQLLTMTSIRKQRINSCCDVLDKLLSVKQPIVTSYIKVDQLKTAGGSKRKMIAELWRALGIDPETTPNHLTLGEIGMESMFAVELQQELEREWNMKVTLNQVKSITIGMLKDYEAGNVGNIKVHIEDIKRCKAKLLKQRFVMPTEKFERLNTVTTGRPVYIMPTLNINFQVFEELAQKLNRPVIGLNWTRDVSKLTTLKEISKYYVDLLKHLDPKGQYDVVGYFDTSIVCAKVLLKGMANKTVIVDIISDLRFCDEQLTEDFILEFMLSCMAGDIPVSFKDKILREFKKESDINAKVRLIVNEVVDFAGKGLQAPDMEEIFHIMIARIRMLSEYRLNKRKKFANKLKLAIGKKWAKKTGKLVFIKPLKFDGVDDMDELLEKSRDLYFLPGSKDGQHNIEMEAVDTPSSVDVMAGDIIAKIEAALK</sequence>
<feature type="non-terminal residue" evidence="6">
    <location>
        <position position="1"/>
    </location>
</feature>